<evidence type="ECO:0000313" key="3">
    <source>
        <dbReference type="Proteomes" id="UP001497644"/>
    </source>
</evidence>
<dbReference type="Proteomes" id="UP001497644">
    <property type="component" value="Chromosome 1"/>
</dbReference>
<organism evidence="2 3">
    <name type="scientific">Lasius platythorax</name>
    <dbReference type="NCBI Taxonomy" id="488582"/>
    <lineage>
        <taxon>Eukaryota</taxon>
        <taxon>Metazoa</taxon>
        <taxon>Ecdysozoa</taxon>
        <taxon>Arthropoda</taxon>
        <taxon>Hexapoda</taxon>
        <taxon>Insecta</taxon>
        <taxon>Pterygota</taxon>
        <taxon>Neoptera</taxon>
        <taxon>Endopterygota</taxon>
        <taxon>Hymenoptera</taxon>
        <taxon>Apocrita</taxon>
        <taxon>Aculeata</taxon>
        <taxon>Formicoidea</taxon>
        <taxon>Formicidae</taxon>
        <taxon>Formicinae</taxon>
        <taxon>Lasius</taxon>
        <taxon>Lasius</taxon>
    </lineage>
</organism>
<name>A0AAV2N4G7_9HYME</name>
<accession>A0AAV2N4G7</accession>
<protein>
    <submittedName>
        <fullName evidence="2">Uncharacterized protein</fullName>
    </submittedName>
</protein>
<reference evidence="2 3" key="1">
    <citation type="submission" date="2024-04" db="EMBL/GenBank/DDBJ databases">
        <authorList>
            <consortium name="Molecular Ecology Group"/>
        </authorList>
    </citation>
    <scope>NUCLEOTIDE SEQUENCE [LARGE SCALE GENOMIC DNA]</scope>
</reference>
<evidence type="ECO:0000256" key="1">
    <source>
        <dbReference type="SAM" id="Phobius"/>
    </source>
</evidence>
<evidence type="ECO:0000313" key="2">
    <source>
        <dbReference type="EMBL" id="CAL1674457.1"/>
    </source>
</evidence>
<dbReference type="AlphaFoldDB" id="A0AAV2N4G7"/>
<keyword evidence="1" id="KW-0812">Transmembrane</keyword>
<dbReference type="EMBL" id="OZ034824">
    <property type="protein sequence ID" value="CAL1674457.1"/>
    <property type="molecule type" value="Genomic_DNA"/>
</dbReference>
<gene>
    <name evidence="2" type="ORF">LPLAT_LOCUS1125</name>
</gene>
<sequence>MFDDGGTGSSTNHDASFFGNSRFVQTVVVVVVVVVASSFRNIENCMRHASHGVYQDVRNRPLRINKRGQERRAFRGTFNLRQDRGWVNDGLKTTKRRLEDEGGLVPWYQLSR</sequence>
<keyword evidence="1" id="KW-0472">Membrane</keyword>
<feature type="transmembrane region" description="Helical" evidence="1">
    <location>
        <begin position="23"/>
        <end position="42"/>
    </location>
</feature>
<proteinExistence type="predicted"/>
<keyword evidence="3" id="KW-1185">Reference proteome</keyword>
<keyword evidence="1" id="KW-1133">Transmembrane helix</keyword>